<accession>A0ABY4YRN4</accession>
<proteinExistence type="predicted"/>
<gene>
    <name evidence="4" type="ORF">NF556_17800</name>
</gene>
<name>A0ABY4YRN4_9MICO</name>
<evidence type="ECO:0000313" key="4">
    <source>
        <dbReference type="EMBL" id="USQ79434.1"/>
    </source>
</evidence>
<dbReference type="Pfam" id="PF04977">
    <property type="entry name" value="DivIC"/>
    <property type="match status" value="1"/>
</dbReference>
<feature type="compositionally biased region" description="Low complexity" evidence="2">
    <location>
        <begin position="17"/>
        <end position="43"/>
    </location>
</feature>
<feature type="coiled-coil region" evidence="1">
    <location>
        <begin position="80"/>
        <end position="107"/>
    </location>
</feature>
<keyword evidence="3" id="KW-1133">Transmembrane helix</keyword>
<reference evidence="4" key="1">
    <citation type="submission" date="2022-06" db="EMBL/GenBank/DDBJ databases">
        <title>Ornithinimicrobium HY1793.</title>
        <authorList>
            <person name="Huang Y."/>
        </authorList>
    </citation>
    <scope>NUCLEOTIDE SEQUENCE</scope>
    <source>
        <strain evidence="4">HY1793</strain>
    </source>
</reference>
<feature type="region of interest" description="Disordered" evidence="2">
    <location>
        <begin position="1"/>
        <end position="45"/>
    </location>
</feature>
<feature type="transmembrane region" description="Helical" evidence="3">
    <location>
        <begin position="48"/>
        <end position="67"/>
    </location>
</feature>
<keyword evidence="5" id="KW-1185">Reference proteome</keyword>
<evidence type="ECO:0000256" key="3">
    <source>
        <dbReference type="SAM" id="Phobius"/>
    </source>
</evidence>
<protein>
    <submittedName>
        <fullName evidence="4">Septum formation initiator family protein</fullName>
    </submittedName>
</protein>
<evidence type="ECO:0000256" key="2">
    <source>
        <dbReference type="SAM" id="MobiDB-lite"/>
    </source>
</evidence>
<feature type="compositionally biased region" description="Acidic residues" evidence="2">
    <location>
        <begin position="206"/>
        <end position="217"/>
    </location>
</feature>
<feature type="region of interest" description="Disordered" evidence="2">
    <location>
        <begin position="169"/>
        <end position="217"/>
    </location>
</feature>
<feature type="compositionally biased region" description="Low complexity" evidence="2">
    <location>
        <begin position="183"/>
        <end position="205"/>
    </location>
</feature>
<dbReference type="EMBL" id="CP099489">
    <property type="protein sequence ID" value="USQ79434.1"/>
    <property type="molecule type" value="Genomic_DNA"/>
</dbReference>
<keyword evidence="3" id="KW-0812">Transmembrane</keyword>
<evidence type="ECO:0000313" key="5">
    <source>
        <dbReference type="Proteomes" id="UP001056455"/>
    </source>
</evidence>
<sequence>MATNRGPGRGSSRATKRPTPGSRPTSAPRSAPRTPSAPTASRRNTPPHLWRLGAFIVLLGFLALFLTPTLRGYLDQRAAISRAEQQIATEQAKIDGIEAELERWDDDSYVEQQARERLRFVKPGEVAFTVLDDTGEQLSEPLPGMTPVTEDVHAQRPWYGQVWESVITANEGVPEPEAPAPGAPQTEPAPEGEAPATDAPDGADNAPDDGAEDDATP</sequence>
<organism evidence="4 5">
    <name type="scientific">Ornithinimicrobium faecis</name>
    <dbReference type="NCBI Taxonomy" id="2934158"/>
    <lineage>
        <taxon>Bacteria</taxon>
        <taxon>Bacillati</taxon>
        <taxon>Actinomycetota</taxon>
        <taxon>Actinomycetes</taxon>
        <taxon>Micrococcales</taxon>
        <taxon>Ornithinimicrobiaceae</taxon>
        <taxon>Ornithinimicrobium</taxon>
    </lineage>
</organism>
<dbReference type="InterPro" id="IPR007060">
    <property type="entry name" value="FtsL/DivIC"/>
</dbReference>
<keyword evidence="1" id="KW-0175">Coiled coil</keyword>
<keyword evidence="3" id="KW-0472">Membrane</keyword>
<dbReference type="Proteomes" id="UP001056455">
    <property type="component" value="Chromosome"/>
</dbReference>
<dbReference type="RefSeq" id="WP_252592500.1">
    <property type="nucleotide sequence ID" value="NZ_CP099489.1"/>
</dbReference>
<evidence type="ECO:0000256" key="1">
    <source>
        <dbReference type="SAM" id="Coils"/>
    </source>
</evidence>